<name>A0ABU3R257_9GAMM</name>
<dbReference type="SUPFAM" id="SSF51735">
    <property type="entry name" value="NAD(P)-binding Rossmann-fold domains"/>
    <property type="match status" value="1"/>
</dbReference>
<keyword evidence="1 5" id="KW-0560">Oxidoreductase</keyword>
<keyword evidence="6" id="KW-1185">Reference proteome</keyword>
<dbReference type="PROSITE" id="PS00974">
    <property type="entry name" value="MANNITOL_DHGENASE"/>
    <property type="match status" value="1"/>
</dbReference>
<gene>
    <name evidence="5" type="ORF">RT723_12285</name>
</gene>
<dbReference type="SUPFAM" id="SSF48179">
    <property type="entry name" value="6-phosphogluconate dehydrogenase C-terminal domain-like"/>
    <property type="match status" value="1"/>
</dbReference>
<dbReference type="InterPro" id="IPR023027">
    <property type="entry name" value="Mannitol_DH_CS"/>
</dbReference>
<feature type="domain" description="Mannitol dehydrogenase C-terminal" evidence="4">
    <location>
        <begin position="288"/>
        <end position="479"/>
    </location>
</feature>
<accession>A0ABU3R257</accession>
<comment type="caution">
    <text evidence="5">The sequence shown here is derived from an EMBL/GenBank/DDBJ whole genome shotgun (WGS) entry which is preliminary data.</text>
</comment>
<protein>
    <submittedName>
        <fullName evidence="5">Mannitol dehydrogenase family protein</fullName>
        <ecNumber evidence="5">1.1.1.-</ecNumber>
    </submittedName>
</protein>
<dbReference type="RefSeq" id="WP_315947364.1">
    <property type="nucleotide sequence ID" value="NZ_JAWCUA010000010.1"/>
</dbReference>
<dbReference type="PRINTS" id="PR00084">
    <property type="entry name" value="MTLDHDRGNASE"/>
</dbReference>
<keyword evidence="2" id="KW-0520">NAD</keyword>
<dbReference type="Pfam" id="PF08125">
    <property type="entry name" value="Mannitol_dh_C"/>
    <property type="match status" value="1"/>
</dbReference>
<dbReference type="InterPro" id="IPR013131">
    <property type="entry name" value="Mannitol_DH_N"/>
</dbReference>
<dbReference type="InterPro" id="IPR036291">
    <property type="entry name" value="NAD(P)-bd_dom_sf"/>
</dbReference>
<evidence type="ECO:0000259" key="3">
    <source>
        <dbReference type="Pfam" id="PF01232"/>
    </source>
</evidence>
<evidence type="ECO:0000259" key="4">
    <source>
        <dbReference type="Pfam" id="PF08125"/>
    </source>
</evidence>
<sequence length="495" mass="53912">MEQLLSLSTLDKLNPNIKGLAYDKNAGSVGIVHIGIGAFHRAHQAVFTNDLIALGDNQWKITAVSLRSANVRNLMQPQDSVYSVVERSDEQVNVSLVGAIQDVLVAPELPQQVVDVIASSQTKVVTLTVTEKGYCRDKSGLHLDLNNPDIQADLTSLTSAKASPKTMPGFIVAACQKRQSTGDKLTVVSCDNLPSNGSVTKTMVLEFAAALDGQLASWIENNVSFCNSMVDRIVPAVSEQDVCDVANVLGLTDKSVVITEPFKQWVIEDNFASDKPQWDKVGALFVKDVTVYEDMKLRLLNGAHSTLAYIGFLMGYEYIHQAVTDKTCLAFVKALHADVLKTVEDVPGIDLEEYASTIIARFSNSKVPYKTTQVATDGSQKLAQRLISPAEILSKQGIISRPIALVVASWCRFLESVDEQGNAYTVSDPLADELVGIAQHNKADEITQVKLILEESGICSDAMLQDSNFIDQVRVFLKSIHDKGIGNTVKQFLAQ</sequence>
<evidence type="ECO:0000313" key="5">
    <source>
        <dbReference type="EMBL" id="MDU0113761.1"/>
    </source>
</evidence>
<dbReference type="InterPro" id="IPR000669">
    <property type="entry name" value="Mannitol_DH"/>
</dbReference>
<dbReference type="Pfam" id="PF01232">
    <property type="entry name" value="Mannitol_dh"/>
    <property type="match status" value="1"/>
</dbReference>
<dbReference type="Gene3D" id="3.40.50.720">
    <property type="entry name" value="NAD(P)-binding Rossmann-like Domain"/>
    <property type="match status" value="1"/>
</dbReference>
<evidence type="ECO:0000313" key="6">
    <source>
        <dbReference type="Proteomes" id="UP001257914"/>
    </source>
</evidence>
<dbReference type="Gene3D" id="1.10.1040.10">
    <property type="entry name" value="N-(1-d-carboxylethyl)-l-norvaline Dehydrogenase, domain 2"/>
    <property type="match status" value="1"/>
</dbReference>
<organism evidence="5 6">
    <name type="scientific">Psychrosphaera aquimarina</name>
    <dbReference type="NCBI Taxonomy" id="2044854"/>
    <lineage>
        <taxon>Bacteria</taxon>
        <taxon>Pseudomonadati</taxon>
        <taxon>Pseudomonadota</taxon>
        <taxon>Gammaproteobacteria</taxon>
        <taxon>Alteromonadales</taxon>
        <taxon>Pseudoalteromonadaceae</taxon>
        <taxon>Psychrosphaera</taxon>
    </lineage>
</organism>
<dbReference type="PANTHER" id="PTHR43362:SF1">
    <property type="entry name" value="MANNITOL DEHYDROGENASE 2-RELATED"/>
    <property type="match status" value="1"/>
</dbReference>
<dbReference type="InterPro" id="IPR013118">
    <property type="entry name" value="Mannitol_DH_C"/>
</dbReference>
<dbReference type="EC" id="1.1.1.-" evidence="5"/>
<proteinExistence type="predicted"/>
<dbReference type="Proteomes" id="UP001257914">
    <property type="component" value="Unassembled WGS sequence"/>
</dbReference>
<reference evidence="5 6" key="1">
    <citation type="submission" date="2023-10" db="EMBL/GenBank/DDBJ databases">
        <title>Psychrosphaera aquimaarina strain SW33 isolated from seawater.</title>
        <authorList>
            <person name="Bayburt H."/>
            <person name="Kim J.M."/>
            <person name="Choi B.J."/>
            <person name="Jeon C.O."/>
        </authorList>
    </citation>
    <scope>NUCLEOTIDE SEQUENCE [LARGE SCALE GENOMIC DNA]</scope>
    <source>
        <strain evidence="5 6">KCTC 52743</strain>
    </source>
</reference>
<evidence type="ECO:0000256" key="1">
    <source>
        <dbReference type="ARBA" id="ARBA00023002"/>
    </source>
</evidence>
<dbReference type="InterPro" id="IPR013328">
    <property type="entry name" value="6PGD_dom2"/>
</dbReference>
<evidence type="ECO:0000256" key="2">
    <source>
        <dbReference type="ARBA" id="ARBA00023027"/>
    </source>
</evidence>
<dbReference type="InterPro" id="IPR008927">
    <property type="entry name" value="6-PGluconate_DH-like_C_sf"/>
</dbReference>
<dbReference type="PANTHER" id="PTHR43362">
    <property type="entry name" value="MANNITOL DEHYDROGENASE DSF1-RELATED"/>
    <property type="match status" value="1"/>
</dbReference>
<feature type="domain" description="Mannitol dehydrogenase N-terminal" evidence="3">
    <location>
        <begin position="30"/>
        <end position="280"/>
    </location>
</feature>
<dbReference type="EMBL" id="JAWCUA010000010">
    <property type="protein sequence ID" value="MDU0113761.1"/>
    <property type="molecule type" value="Genomic_DNA"/>
</dbReference>
<dbReference type="GO" id="GO:0016491">
    <property type="term" value="F:oxidoreductase activity"/>
    <property type="evidence" value="ECO:0007669"/>
    <property type="project" value="UniProtKB-KW"/>
</dbReference>
<dbReference type="InterPro" id="IPR050988">
    <property type="entry name" value="Mannitol_DH/Oxidoreductase"/>
</dbReference>